<dbReference type="FunCoup" id="A0A163K167">
    <property type="interactions" value="71"/>
</dbReference>
<keyword evidence="3 7" id="KW-0812">Transmembrane</keyword>
<evidence type="ECO:0000256" key="3">
    <source>
        <dbReference type="ARBA" id="ARBA00022692"/>
    </source>
</evidence>
<name>A0A163K167_ABSGL</name>
<evidence type="ECO:0000256" key="2">
    <source>
        <dbReference type="ARBA" id="ARBA00022448"/>
    </source>
</evidence>
<dbReference type="PANTHER" id="PTHR43791:SF36">
    <property type="entry name" value="TRANSPORTER, PUTATIVE (AFU_ORTHOLOGUE AFUA_6G08340)-RELATED"/>
    <property type="match status" value="1"/>
</dbReference>
<comment type="subcellular location">
    <subcellularLocation>
        <location evidence="1">Membrane</location>
        <topology evidence="1">Multi-pass membrane protein</topology>
    </subcellularLocation>
</comment>
<protein>
    <recommendedName>
        <fullName evidence="10">Major facilitator superfamily (MFS) profile domain-containing protein</fullName>
    </recommendedName>
</protein>
<evidence type="ECO:0000256" key="6">
    <source>
        <dbReference type="SAM" id="MobiDB-lite"/>
    </source>
</evidence>
<feature type="transmembrane region" description="Helical" evidence="7">
    <location>
        <begin position="151"/>
        <end position="170"/>
    </location>
</feature>
<accession>A0A163K167</accession>
<dbReference type="AlphaFoldDB" id="A0A163K167"/>
<dbReference type="GO" id="GO:0022857">
    <property type="term" value="F:transmembrane transporter activity"/>
    <property type="evidence" value="ECO:0007669"/>
    <property type="project" value="InterPro"/>
</dbReference>
<gene>
    <name evidence="8" type="primary">ABSGL_10641.1 scaffold 12033</name>
</gene>
<dbReference type="OrthoDB" id="6730379at2759"/>
<feature type="transmembrane region" description="Helical" evidence="7">
    <location>
        <begin position="212"/>
        <end position="236"/>
    </location>
</feature>
<dbReference type="PANTHER" id="PTHR43791">
    <property type="entry name" value="PERMEASE-RELATED"/>
    <property type="match status" value="1"/>
</dbReference>
<proteinExistence type="predicted"/>
<feature type="transmembrane region" description="Helical" evidence="7">
    <location>
        <begin position="347"/>
        <end position="366"/>
    </location>
</feature>
<keyword evidence="4 7" id="KW-1133">Transmembrane helix</keyword>
<organism evidence="8">
    <name type="scientific">Absidia glauca</name>
    <name type="common">Pin mould</name>
    <dbReference type="NCBI Taxonomy" id="4829"/>
    <lineage>
        <taxon>Eukaryota</taxon>
        <taxon>Fungi</taxon>
        <taxon>Fungi incertae sedis</taxon>
        <taxon>Mucoromycota</taxon>
        <taxon>Mucoromycotina</taxon>
        <taxon>Mucoromycetes</taxon>
        <taxon>Mucorales</taxon>
        <taxon>Cunninghamellaceae</taxon>
        <taxon>Absidia</taxon>
    </lineage>
</organism>
<evidence type="ECO:0000313" key="8">
    <source>
        <dbReference type="EMBL" id="SAM04775.1"/>
    </source>
</evidence>
<feature type="transmembrane region" description="Helical" evidence="7">
    <location>
        <begin position="405"/>
        <end position="425"/>
    </location>
</feature>
<evidence type="ECO:0000256" key="7">
    <source>
        <dbReference type="SAM" id="Phobius"/>
    </source>
</evidence>
<feature type="transmembrane region" description="Helical" evidence="7">
    <location>
        <begin position="319"/>
        <end position="340"/>
    </location>
</feature>
<feature type="transmembrane region" description="Helical" evidence="7">
    <location>
        <begin position="177"/>
        <end position="200"/>
    </location>
</feature>
<keyword evidence="2" id="KW-0813">Transport</keyword>
<dbReference type="InterPro" id="IPR036259">
    <property type="entry name" value="MFS_trans_sf"/>
</dbReference>
<feature type="transmembrane region" description="Helical" evidence="7">
    <location>
        <begin position="55"/>
        <end position="72"/>
    </location>
</feature>
<feature type="region of interest" description="Disordered" evidence="6">
    <location>
        <begin position="464"/>
        <end position="490"/>
    </location>
</feature>
<evidence type="ECO:0000256" key="1">
    <source>
        <dbReference type="ARBA" id="ARBA00004141"/>
    </source>
</evidence>
<dbReference type="InParanoid" id="A0A163K167"/>
<evidence type="ECO:0008006" key="10">
    <source>
        <dbReference type="Google" id="ProtNLM"/>
    </source>
</evidence>
<feature type="transmembrane region" description="Helical" evidence="7">
    <location>
        <begin position="124"/>
        <end position="145"/>
    </location>
</feature>
<dbReference type="Pfam" id="PF07690">
    <property type="entry name" value="MFS_1"/>
    <property type="match status" value="1"/>
</dbReference>
<feature type="transmembrane region" description="Helical" evidence="7">
    <location>
        <begin position="283"/>
        <end position="307"/>
    </location>
</feature>
<dbReference type="Proteomes" id="UP000078561">
    <property type="component" value="Unassembled WGS sequence"/>
</dbReference>
<reference evidence="8" key="1">
    <citation type="submission" date="2016-04" db="EMBL/GenBank/DDBJ databases">
        <authorList>
            <person name="Evans L.H."/>
            <person name="Alamgir A."/>
            <person name="Owens N."/>
            <person name="Weber N.D."/>
            <person name="Virtaneva K."/>
            <person name="Barbian K."/>
            <person name="Babar A."/>
            <person name="Rosenke K."/>
        </authorList>
    </citation>
    <scope>NUCLEOTIDE SEQUENCE [LARGE SCALE GENOMIC DNA]</scope>
    <source>
        <strain evidence="8">CBS 101.48</strain>
    </source>
</reference>
<dbReference type="GO" id="GO:0016020">
    <property type="term" value="C:membrane"/>
    <property type="evidence" value="ECO:0007669"/>
    <property type="project" value="UniProtKB-SubCell"/>
</dbReference>
<feature type="region of interest" description="Disordered" evidence="6">
    <location>
        <begin position="1"/>
        <end position="41"/>
    </location>
</feature>
<dbReference type="Gene3D" id="1.20.1250.20">
    <property type="entry name" value="MFS general substrate transporter like domains"/>
    <property type="match status" value="2"/>
</dbReference>
<dbReference type="InterPro" id="IPR011701">
    <property type="entry name" value="MFS"/>
</dbReference>
<dbReference type="STRING" id="4829.A0A163K167"/>
<dbReference type="OMA" id="ITSMYFT"/>
<keyword evidence="9" id="KW-1185">Reference proteome</keyword>
<keyword evidence="5 7" id="KW-0472">Membrane</keyword>
<feature type="transmembrane region" description="Helical" evidence="7">
    <location>
        <begin position="431"/>
        <end position="452"/>
    </location>
</feature>
<feature type="compositionally biased region" description="Basic and acidic residues" evidence="6">
    <location>
        <begin position="7"/>
        <end position="26"/>
    </location>
</feature>
<evidence type="ECO:0000256" key="5">
    <source>
        <dbReference type="ARBA" id="ARBA00023136"/>
    </source>
</evidence>
<evidence type="ECO:0000313" key="9">
    <source>
        <dbReference type="Proteomes" id="UP000078561"/>
    </source>
</evidence>
<dbReference type="SUPFAM" id="SSF103473">
    <property type="entry name" value="MFS general substrate transporter"/>
    <property type="match status" value="1"/>
</dbReference>
<sequence length="490" mass="54482">MAPTVDHTTDTKIEVEMKEEVEKHADSITSDSASEEKGEASFTYSPEEKQLVKKLSWSLMPLVWCVIFVQFVDKSMLSVAAVTGLLPDVGMNSSQYSWASSIVYLGYLVYQIPNNILIQRLPHAKYLGVLITLWGVVVCVTTIVHNFQQLMALRFLLGNPILYIILNSLYRRSEQSAVFGFMLVSSGSGSAVGSIIGYGISSTLDYKNGWRAWRWGYLIFGVITVFLGVVVFFLLIDKPTSKLLRLNEQEKKIMEQRVTDNMVVKSKKIKRAQIWEALKEPRLYCLCLCILFLNLQNGGLISFSVLLVQSLGFDSHQAIILQIPSGIASAAYVLVCIVVARRTKQTIYTAIGMTSISLLGLIVLTATESVGGRLAGYYLSWAEAAAQALVITVIGNNVSGYTKKVTYNGALTLFMTLGNFIGPLMMVPPTYLGGLLGYIASNFLTICMLLYVRWEGARINKKRSENPLPEKTDPNLDLTDREDGNFMYRL</sequence>
<evidence type="ECO:0000256" key="4">
    <source>
        <dbReference type="ARBA" id="ARBA00022989"/>
    </source>
</evidence>
<feature type="transmembrane region" description="Helical" evidence="7">
    <location>
        <begin position="378"/>
        <end position="398"/>
    </location>
</feature>
<feature type="compositionally biased region" description="Basic and acidic residues" evidence="6">
    <location>
        <begin position="464"/>
        <end position="484"/>
    </location>
</feature>
<feature type="transmembrane region" description="Helical" evidence="7">
    <location>
        <begin position="95"/>
        <end position="112"/>
    </location>
</feature>
<dbReference type="EMBL" id="LT554417">
    <property type="protein sequence ID" value="SAM04775.1"/>
    <property type="molecule type" value="Genomic_DNA"/>
</dbReference>